<dbReference type="PANTHER" id="PTHR11081:SF75">
    <property type="entry name" value="ENDONUCLEASE, PUTATIVE (AFU_ORTHOLOGUE AFUA_3G13260)-RELATED"/>
    <property type="match status" value="1"/>
</dbReference>
<dbReference type="AlphaFoldDB" id="B0E0Q7"/>
<evidence type="ECO:0000256" key="1">
    <source>
        <dbReference type="ARBA" id="ARBA00022722"/>
    </source>
</evidence>
<dbReference type="Proteomes" id="UP000001194">
    <property type="component" value="Unassembled WGS sequence"/>
</dbReference>
<dbReference type="InterPro" id="IPR036279">
    <property type="entry name" value="5-3_exonuclease_C_sf"/>
</dbReference>
<name>B0E0Q7_LACBS</name>
<dbReference type="PANTHER" id="PTHR11081">
    <property type="entry name" value="FLAP ENDONUCLEASE FAMILY MEMBER"/>
    <property type="match status" value="1"/>
</dbReference>
<dbReference type="Gene3D" id="1.10.150.20">
    <property type="entry name" value="5' to 3' exonuclease, C-terminal subdomain"/>
    <property type="match status" value="1"/>
</dbReference>
<feature type="domain" description="XPG-I" evidence="3">
    <location>
        <begin position="121"/>
        <end position="194"/>
    </location>
</feature>
<dbReference type="GO" id="GO:0017108">
    <property type="term" value="F:5'-flap endonuclease activity"/>
    <property type="evidence" value="ECO:0007669"/>
    <property type="project" value="TreeGrafter"/>
</dbReference>
<dbReference type="GO" id="GO:0006281">
    <property type="term" value="P:DNA repair"/>
    <property type="evidence" value="ECO:0007669"/>
    <property type="project" value="UniProtKB-ARBA"/>
</dbReference>
<keyword evidence="2" id="KW-0378">Hydrolase</keyword>
<dbReference type="STRING" id="486041.B0E0Q7"/>
<dbReference type="GO" id="GO:0008821">
    <property type="term" value="F:crossover junction DNA endonuclease activity"/>
    <property type="evidence" value="ECO:0007669"/>
    <property type="project" value="InterPro"/>
</dbReference>
<dbReference type="Pfam" id="PF00867">
    <property type="entry name" value="XPG_I"/>
    <property type="match status" value="1"/>
</dbReference>
<accession>B0E0Q7</accession>
<protein>
    <submittedName>
        <fullName evidence="5">Predicted protein</fullName>
    </submittedName>
</protein>
<dbReference type="EMBL" id="DS547162">
    <property type="protein sequence ID" value="EDQ99571.1"/>
    <property type="molecule type" value="Genomic_DNA"/>
</dbReference>
<dbReference type="Gene3D" id="3.40.50.1010">
    <property type="entry name" value="5'-nuclease"/>
    <property type="match status" value="2"/>
</dbReference>
<dbReference type="SMART" id="SM00485">
    <property type="entry name" value="XPGN"/>
    <property type="match status" value="1"/>
</dbReference>
<keyword evidence="1" id="KW-0540">Nuclease</keyword>
<dbReference type="HOGENOM" id="CLU_007575_3_1_1"/>
<evidence type="ECO:0000313" key="6">
    <source>
        <dbReference type="Proteomes" id="UP000001194"/>
    </source>
</evidence>
<dbReference type="GeneID" id="6085437"/>
<evidence type="ECO:0000259" key="3">
    <source>
        <dbReference type="SMART" id="SM00484"/>
    </source>
</evidence>
<feature type="domain" description="XPG N-terminal" evidence="4">
    <location>
        <begin position="1"/>
        <end position="108"/>
    </location>
</feature>
<dbReference type="InterPro" id="IPR006085">
    <property type="entry name" value="XPG_DNA_repair_N"/>
</dbReference>
<keyword evidence="6" id="KW-1185">Reference proteome</keyword>
<evidence type="ECO:0000256" key="2">
    <source>
        <dbReference type="ARBA" id="ARBA00022801"/>
    </source>
</evidence>
<dbReference type="InterPro" id="IPR029060">
    <property type="entry name" value="PIN-like_dom_sf"/>
</dbReference>
<dbReference type="PRINTS" id="PR00853">
    <property type="entry name" value="XPGRADSUPER"/>
</dbReference>
<organism evidence="6">
    <name type="scientific">Laccaria bicolor (strain S238N-H82 / ATCC MYA-4686)</name>
    <name type="common">Bicoloured deceiver</name>
    <name type="synonym">Laccaria laccata var. bicolor</name>
    <dbReference type="NCBI Taxonomy" id="486041"/>
    <lineage>
        <taxon>Eukaryota</taxon>
        <taxon>Fungi</taxon>
        <taxon>Dikarya</taxon>
        <taxon>Basidiomycota</taxon>
        <taxon>Agaricomycotina</taxon>
        <taxon>Agaricomycetes</taxon>
        <taxon>Agaricomycetidae</taxon>
        <taxon>Agaricales</taxon>
        <taxon>Agaricineae</taxon>
        <taxon>Hydnangiaceae</taxon>
        <taxon>Laccaria</taxon>
    </lineage>
</organism>
<dbReference type="InterPro" id="IPR006086">
    <property type="entry name" value="XPG-I_dom"/>
</dbReference>
<dbReference type="SUPFAM" id="SSF88723">
    <property type="entry name" value="PIN domain-like"/>
    <property type="match status" value="1"/>
</dbReference>
<dbReference type="CDD" id="cd09870">
    <property type="entry name" value="PIN_YEN1"/>
    <property type="match status" value="1"/>
</dbReference>
<reference evidence="5 6" key="1">
    <citation type="journal article" date="2008" name="Nature">
        <title>The genome of Laccaria bicolor provides insights into mycorrhizal symbiosis.</title>
        <authorList>
            <person name="Martin F."/>
            <person name="Aerts A."/>
            <person name="Ahren D."/>
            <person name="Brun A."/>
            <person name="Danchin E.G.J."/>
            <person name="Duchaussoy F."/>
            <person name="Gibon J."/>
            <person name="Kohler A."/>
            <person name="Lindquist E."/>
            <person name="Pereda V."/>
            <person name="Salamov A."/>
            <person name="Shapiro H.J."/>
            <person name="Wuyts J."/>
            <person name="Blaudez D."/>
            <person name="Buee M."/>
            <person name="Brokstein P."/>
            <person name="Canbaeck B."/>
            <person name="Cohen D."/>
            <person name="Courty P.E."/>
            <person name="Coutinho P.M."/>
            <person name="Delaruelle C."/>
            <person name="Detter J.C."/>
            <person name="Deveau A."/>
            <person name="DiFazio S."/>
            <person name="Duplessis S."/>
            <person name="Fraissinet-Tachet L."/>
            <person name="Lucic E."/>
            <person name="Frey-Klett P."/>
            <person name="Fourrey C."/>
            <person name="Feussner I."/>
            <person name="Gay G."/>
            <person name="Grimwood J."/>
            <person name="Hoegger P.J."/>
            <person name="Jain P."/>
            <person name="Kilaru S."/>
            <person name="Labbe J."/>
            <person name="Lin Y.C."/>
            <person name="Legue V."/>
            <person name="Le Tacon F."/>
            <person name="Marmeisse R."/>
            <person name="Melayah D."/>
            <person name="Montanini B."/>
            <person name="Muratet M."/>
            <person name="Nehls U."/>
            <person name="Niculita-Hirzel H."/>
            <person name="Oudot-Le Secq M.P."/>
            <person name="Peter M."/>
            <person name="Quesneville H."/>
            <person name="Rajashekar B."/>
            <person name="Reich M."/>
            <person name="Rouhier N."/>
            <person name="Schmutz J."/>
            <person name="Yin T."/>
            <person name="Chalot M."/>
            <person name="Henrissat B."/>
            <person name="Kuees U."/>
            <person name="Lucas S."/>
            <person name="Van de Peer Y."/>
            <person name="Podila G.K."/>
            <person name="Polle A."/>
            <person name="Pukkila P.J."/>
            <person name="Richardson P.M."/>
            <person name="Rouze P."/>
            <person name="Sanders I.R."/>
            <person name="Stajich J.E."/>
            <person name="Tunlid A."/>
            <person name="Tuskan G."/>
            <person name="Grigoriev I.V."/>
        </authorList>
    </citation>
    <scope>NUCLEOTIDE SEQUENCE [LARGE SCALE GENOMIC DNA]</scope>
    <source>
        <strain evidence="6">S238N-H82 / ATCC MYA-4686</strain>
    </source>
</reference>
<gene>
    <name evidence="5" type="ORF">LACBIDRAFT_316330</name>
</gene>
<dbReference type="InterPro" id="IPR006084">
    <property type="entry name" value="XPG/Rad2"/>
</dbReference>
<dbReference type="Pfam" id="PF00752">
    <property type="entry name" value="XPG_N"/>
    <property type="match status" value="1"/>
</dbReference>
<dbReference type="CDD" id="cd09906">
    <property type="entry name" value="H3TH_YEN1"/>
    <property type="match status" value="1"/>
</dbReference>
<dbReference type="SUPFAM" id="SSF47807">
    <property type="entry name" value="5' to 3' exonuclease, C-terminal subdomain"/>
    <property type="match status" value="1"/>
</dbReference>
<dbReference type="InParanoid" id="B0E0Q7"/>
<dbReference type="OrthoDB" id="2148513at2759"/>
<dbReference type="SMART" id="SM00484">
    <property type="entry name" value="XPGI"/>
    <property type="match status" value="1"/>
</dbReference>
<dbReference type="KEGG" id="lbc:LACBIDRAFT_316330"/>
<evidence type="ECO:0000313" key="5">
    <source>
        <dbReference type="EMBL" id="EDQ99571.1"/>
    </source>
</evidence>
<proteinExistence type="predicted"/>
<dbReference type="InterPro" id="IPR037316">
    <property type="entry name" value="Yen1_H3TH"/>
</dbReference>
<dbReference type="RefSeq" id="XP_001889795.1">
    <property type="nucleotide sequence ID" value="XM_001889760.1"/>
</dbReference>
<evidence type="ECO:0000259" key="4">
    <source>
        <dbReference type="SMART" id="SM00485"/>
    </source>
</evidence>
<sequence length="533" mass="58221">MGVPGISKILELARRVQTLTEFATKEGFQLNPHGDNMVRVGVDVSVWICQAQAAVHSMPRTQQGENPALRIIFFRICHLLAQSIQPIFIADGPNRPRVKRGVNVRADKPHWMEAYVKDFVQEAGCPMYHAPGEAEAELAQLTAHGLIKAVLTTDFDVFLFGGTYMIKPPNVKTDGDRITYYTSDGIQAQTSLTCAKLIFIAILSGGDYDQVGLPGCGLKIAHQLAQGELADLLFTAATTLPQHDLEDFLRDWRNKLANELLRDPHGLMNAKHPKLAQNIPSDFPKFDTLQLYISPVTSWSENGKGPDTTSWALCQLNLAKLAVLCEKSFSWGSAGVINERFQKNVWPAAVMRMLLKPVDTPGAVDEQLSHLSLLHIRQKKLGPGGPATGANVDGFSVETASLALARETASSLDENIRKKTLQQMREPFYPWIPSRILKQKVPDLTNEFGARTRKKTKRCQQQQIITDSDDGVVMTAAATADVIASTSQMTCAPDAMPSSSGMALAAAAGSSLNPIAIDEDESKGGFLGFIDLM</sequence>